<evidence type="ECO:0000256" key="12">
    <source>
        <dbReference type="ARBA" id="ARBA00023180"/>
    </source>
</evidence>
<evidence type="ECO:0000313" key="16">
    <source>
        <dbReference type="EMBL" id="WWC60287.1"/>
    </source>
</evidence>
<sequence>MKYENEGHRMSRILDSHQSRIVALIITFITTLLTLSVFFYLSITPSAEFEYQDAEFSINRYTDESSLHGLWGLKRPHLQLEGWKEWIGLSRPRDRAKEARDIRDLSDLFYERFPLDDKRAARGMNRPALERLAHCIETNTCGRDEEKVVLLASFHFNNAITGGTSGEDIWARSTLEALHSLNYTLLYSFGPMDTLTLYQGLQDKVKTIIWEGAELKKCLARNETNWESLENDHTPGTFQNQTAQPRFGCFRRPGFEEGIPPEKSFTFHFWSGPENPLGGEFTLSPEDYKSWNKGVGNHYLGYSLETRCKAIPLPTHKEHRGMALGKYAKYFNTSSRDWVWGKEDILRQAILDMPHSNKGEKFEMIATGGHDDGRTGAHELMYKGIRNMGGLPQDEWYQTVAASKFLLGVGRPLMSPSPYDALCLGVPFINPITWWNREEPEDWSRWITQHDALRPYGPPYVYHVQKENHEQLEEAMKAAMDNPIDRFIPPPMTVKAVRERHRKLVETDWTPSAKAAVRALWTDKGKEFPYLLH</sequence>
<evidence type="ECO:0000256" key="4">
    <source>
        <dbReference type="ARBA" id="ARBA00012671"/>
    </source>
</evidence>
<comment type="catalytic activity">
    <reaction evidence="13">
        <text>N(4)-{beta-D-GlcNAc-(1-&gt;2)-[beta-D-GlcNAc-(1-&gt;4)]-alpha-D-Man-(1-&gt;3)-[beta-D-GlcNAc-(1-&gt;2)-alpha-D-Man-(1-&gt;6)]-beta-D-Man-(1-&gt;4)-beta-D-GlcNAc-(1-&gt;4)-beta-D-GlcNAc}-L-asparaginyl-[protein] + UDP-N-acetyl-alpha-D-glucosamine = N(4)-{beta-D-GlcNAc-(1-&gt;2)-[beta-D-GlcNAc-(1-&gt;4)]-alpha-D-Man-(1-&gt;3)-[beta-D-GlcNAc-(1-&gt;2)-[beta-D-GlcNAc-(1-&gt;6)]-alpha-D-Man-(1-&gt;6)]-beta-D-Man-(1-&gt;4)-beta-D-GlcNAc-(1-&gt;4)-beta-D-GlcNAc}-L-asparaginyl-[protein] + UDP + H(+)</text>
        <dbReference type="Rhea" id="RHEA:16921"/>
        <dbReference type="Rhea" id="RHEA-COMP:14374"/>
        <dbReference type="Rhea" id="RHEA-COMP:14377"/>
        <dbReference type="ChEBI" id="CHEBI:15378"/>
        <dbReference type="ChEBI" id="CHEBI:57705"/>
        <dbReference type="ChEBI" id="CHEBI:58223"/>
        <dbReference type="ChEBI" id="CHEBI:139507"/>
        <dbReference type="ChEBI" id="CHEBI:139510"/>
        <dbReference type="EC" id="2.4.1.155"/>
    </reaction>
</comment>
<keyword evidence="11 14" id="KW-0472">Membrane</keyword>
<keyword evidence="5" id="KW-0328">Glycosyltransferase</keyword>
<name>A0AAJ8KMQ9_9TREE</name>
<dbReference type="InterPro" id="IPR052105">
    <property type="entry name" value="MGAT5_Glycosyltransferase"/>
</dbReference>
<accession>A0AAJ8KMQ9</accession>
<keyword evidence="6" id="KW-0808">Transferase</keyword>
<dbReference type="GO" id="GO:0000139">
    <property type="term" value="C:Golgi membrane"/>
    <property type="evidence" value="ECO:0007669"/>
    <property type="project" value="UniProtKB-SubCell"/>
</dbReference>
<evidence type="ECO:0000256" key="14">
    <source>
        <dbReference type="SAM" id="Phobius"/>
    </source>
</evidence>
<keyword evidence="17" id="KW-1185">Reference proteome</keyword>
<feature type="domain" description="Glycosyltransferase family 18 catalytic" evidence="15">
    <location>
        <begin position="376"/>
        <end position="507"/>
    </location>
</feature>
<keyword evidence="8" id="KW-0735">Signal-anchor</keyword>
<evidence type="ECO:0000256" key="11">
    <source>
        <dbReference type="ARBA" id="ARBA00023136"/>
    </source>
</evidence>
<keyword evidence="7 14" id="KW-0812">Transmembrane</keyword>
<organism evidence="16 17">
    <name type="scientific">Kwoniella dejecticola CBS 10117</name>
    <dbReference type="NCBI Taxonomy" id="1296121"/>
    <lineage>
        <taxon>Eukaryota</taxon>
        <taxon>Fungi</taxon>
        <taxon>Dikarya</taxon>
        <taxon>Basidiomycota</taxon>
        <taxon>Agaricomycotina</taxon>
        <taxon>Tremellomycetes</taxon>
        <taxon>Tremellales</taxon>
        <taxon>Cryptococcaceae</taxon>
        <taxon>Kwoniella</taxon>
    </lineage>
</organism>
<evidence type="ECO:0000259" key="15">
    <source>
        <dbReference type="Pfam" id="PF15024"/>
    </source>
</evidence>
<dbReference type="GO" id="GO:0006487">
    <property type="term" value="P:protein N-linked glycosylation"/>
    <property type="evidence" value="ECO:0007669"/>
    <property type="project" value="TreeGrafter"/>
</dbReference>
<evidence type="ECO:0000256" key="1">
    <source>
        <dbReference type="ARBA" id="ARBA00004323"/>
    </source>
</evidence>
<comment type="pathway">
    <text evidence="2">Protein modification; protein glycosylation.</text>
</comment>
<comment type="similarity">
    <text evidence="3">Belongs to the glycosyltransferase 18 family.</text>
</comment>
<dbReference type="EC" id="2.4.1.155" evidence="4"/>
<evidence type="ECO:0000256" key="13">
    <source>
        <dbReference type="ARBA" id="ARBA00048243"/>
    </source>
</evidence>
<feature type="transmembrane region" description="Helical" evidence="14">
    <location>
        <begin position="21"/>
        <end position="43"/>
    </location>
</feature>
<evidence type="ECO:0000256" key="5">
    <source>
        <dbReference type="ARBA" id="ARBA00022676"/>
    </source>
</evidence>
<dbReference type="EMBL" id="CP144532">
    <property type="protein sequence ID" value="WWC60287.1"/>
    <property type="molecule type" value="Genomic_DNA"/>
</dbReference>
<dbReference type="KEGG" id="kdj:28966571"/>
<evidence type="ECO:0000256" key="7">
    <source>
        <dbReference type="ARBA" id="ARBA00022692"/>
    </source>
</evidence>
<dbReference type="PANTHER" id="PTHR15075:SF2">
    <property type="entry name" value="ALPHA-1,6-MANNOSYLGLYCOPROTEIN 6-BETA-N-ACETYLGLUCOSAMINYLTRANSFERASE"/>
    <property type="match status" value="1"/>
</dbReference>
<proteinExistence type="inferred from homology"/>
<dbReference type="RefSeq" id="XP_018264695.2">
    <property type="nucleotide sequence ID" value="XM_018406201.2"/>
</dbReference>
<keyword evidence="12" id="KW-0325">Glycoprotein</keyword>
<dbReference type="Pfam" id="PF15024">
    <property type="entry name" value="Glyco_transf_18"/>
    <property type="match status" value="1"/>
</dbReference>
<gene>
    <name evidence="16" type="ORF">I303_102856</name>
</gene>
<evidence type="ECO:0000256" key="10">
    <source>
        <dbReference type="ARBA" id="ARBA00023034"/>
    </source>
</evidence>
<dbReference type="AlphaFoldDB" id="A0AAJ8KMQ9"/>
<protein>
    <recommendedName>
        <fullName evidence="4">alpha-1,6-mannosyl-glycoprotein 6-beta-N-acetylglucosaminyltransferase</fullName>
        <ecNumber evidence="4">2.4.1.155</ecNumber>
    </recommendedName>
</protein>
<dbReference type="InterPro" id="IPR026116">
    <property type="entry name" value="GT18_cat"/>
</dbReference>
<reference evidence="16" key="1">
    <citation type="submission" date="2013-07" db="EMBL/GenBank/DDBJ databases">
        <authorList>
            <consortium name="The Broad Institute Genome Sequencing Platform"/>
            <person name="Cuomo C."/>
            <person name="Litvintseva A."/>
            <person name="Chen Y."/>
            <person name="Heitman J."/>
            <person name="Sun S."/>
            <person name="Springer D."/>
            <person name="Dromer F."/>
            <person name="Young S.K."/>
            <person name="Zeng Q."/>
            <person name="Gargeya S."/>
            <person name="Fitzgerald M."/>
            <person name="Abouelleil A."/>
            <person name="Alvarado L."/>
            <person name="Berlin A.M."/>
            <person name="Chapman S.B."/>
            <person name="Dewar J."/>
            <person name="Goldberg J."/>
            <person name="Griggs A."/>
            <person name="Gujja S."/>
            <person name="Hansen M."/>
            <person name="Howarth C."/>
            <person name="Imamovic A."/>
            <person name="Larimer J."/>
            <person name="McCowan C."/>
            <person name="Murphy C."/>
            <person name="Pearson M."/>
            <person name="Priest M."/>
            <person name="Roberts A."/>
            <person name="Saif S."/>
            <person name="Shea T."/>
            <person name="Sykes S."/>
            <person name="Wortman J."/>
            <person name="Nusbaum C."/>
            <person name="Birren B."/>
        </authorList>
    </citation>
    <scope>NUCLEOTIDE SEQUENCE</scope>
    <source>
        <strain evidence="16">CBS 10117</strain>
    </source>
</reference>
<evidence type="ECO:0000313" key="17">
    <source>
        <dbReference type="Proteomes" id="UP000078595"/>
    </source>
</evidence>
<evidence type="ECO:0000256" key="9">
    <source>
        <dbReference type="ARBA" id="ARBA00022989"/>
    </source>
</evidence>
<dbReference type="Proteomes" id="UP000078595">
    <property type="component" value="Chromosome 3"/>
</dbReference>
<reference evidence="16" key="2">
    <citation type="submission" date="2024-02" db="EMBL/GenBank/DDBJ databases">
        <title>Comparative genomics of Cryptococcus and Kwoniella reveals pathogenesis evolution and contrasting modes of karyotype evolution via chromosome fusion or intercentromeric recombination.</title>
        <authorList>
            <person name="Coelho M.A."/>
            <person name="David-Palma M."/>
            <person name="Shea T."/>
            <person name="Bowers K."/>
            <person name="McGinley-Smith S."/>
            <person name="Mohammad A.W."/>
            <person name="Gnirke A."/>
            <person name="Yurkov A.M."/>
            <person name="Nowrousian M."/>
            <person name="Sun S."/>
            <person name="Cuomo C.A."/>
            <person name="Heitman J."/>
        </authorList>
    </citation>
    <scope>NUCLEOTIDE SEQUENCE</scope>
    <source>
        <strain evidence="16">CBS 10117</strain>
    </source>
</reference>
<evidence type="ECO:0000256" key="2">
    <source>
        <dbReference type="ARBA" id="ARBA00004922"/>
    </source>
</evidence>
<evidence type="ECO:0000256" key="8">
    <source>
        <dbReference type="ARBA" id="ARBA00022968"/>
    </source>
</evidence>
<dbReference type="GeneID" id="28966571"/>
<keyword evidence="9 14" id="KW-1133">Transmembrane helix</keyword>
<dbReference type="PANTHER" id="PTHR15075">
    <property type="entry name" value="ALPHA-MANNOSIDE BETA-1,6-N-ACETYLGLUCOSAMINYLTRANSFERASE"/>
    <property type="match status" value="1"/>
</dbReference>
<comment type="subcellular location">
    <subcellularLocation>
        <location evidence="1">Golgi apparatus membrane</location>
        <topology evidence="1">Single-pass type II membrane protein</topology>
    </subcellularLocation>
</comment>
<evidence type="ECO:0000256" key="3">
    <source>
        <dbReference type="ARBA" id="ARBA00007477"/>
    </source>
</evidence>
<dbReference type="GO" id="GO:0030144">
    <property type="term" value="F:alpha-1,6-mannosylglycoprotein 6-beta-N-acetylglucosaminyltransferase activity"/>
    <property type="evidence" value="ECO:0007669"/>
    <property type="project" value="UniProtKB-EC"/>
</dbReference>
<evidence type="ECO:0000256" key="6">
    <source>
        <dbReference type="ARBA" id="ARBA00022679"/>
    </source>
</evidence>
<keyword evidence="10" id="KW-0333">Golgi apparatus</keyword>